<dbReference type="InterPro" id="IPR000909">
    <property type="entry name" value="PLipase_C_PInositol-sp_X_dom"/>
</dbReference>
<evidence type="ECO:0000256" key="2">
    <source>
        <dbReference type="ARBA" id="ARBA00001913"/>
    </source>
</evidence>
<dbReference type="FunFam" id="3.20.20.190:FF:000010">
    <property type="entry name" value="Phosphoinositide phospholipase C"/>
    <property type="match status" value="1"/>
</dbReference>
<dbReference type="SUPFAM" id="SSF51695">
    <property type="entry name" value="PLC-like phosphodiesterases"/>
    <property type="match status" value="2"/>
</dbReference>
<evidence type="ECO:0000256" key="12">
    <source>
        <dbReference type="SAM" id="MobiDB-lite"/>
    </source>
</evidence>
<evidence type="ECO:0000256" key="3">
    <source>
        <dbReference type="ARBA" id="ARBA00004202"/>
    </source>
</evidence>
<dbReference type="Pfam" id="PF00387">
    <property type="entry name" value="PI-PLC-Y"/>
    <property type="match status" value="2"/>
</dbReference>
<dbReference type="Pfam" id="PF00168">
    <property type="entry name" value="C2"/>
    <property type="match status" value="2"/>
</dbReference>
<dbReference type="PRINTS" id="PR00390">
    <property type="entry name" value="PHPHLIPASEC"/>
</dbReference>
<evidence type="ECO:0000256" key="11">
    <source>
        <dbReference type="RuleBase" id="RU361133"/>
    </source>
</evidence>
<dbReference type="InterPro" id="IPR000008">
    <property type="entry name" value="C2_dom"/>
</dbReference>
<dbReference type="InterPro" id="IPR001192">
    <property type="entry name" value="PI-PLC_fam"/>
</dbReference>
<evidence type="ECO:0000313" key="16">
    <source>
        <dbReference type="Proteomes" id="UP001280121"/>
    </source>
</evidence>
<dbReference type="GO" id="GO:0048015">
    <property type="term" value="P:phosphatidylinositol-mediated signaling"/>
    <property type="evidence" value="ECO:0007669"/>
    <property type="project" value="TreeGrafter"/>
</dbReference>
<proteinExistence type="predicted"/>
<keyword evidence="5" id="KW-1003">Cell membrane</keyword>
<feature type="domain" description="C2" evidence="13">
    <location>
        <begin position="428"/>
        <end position="564"/>
    </location>
</feature>
<dbReference type="SUPFAM" id="SSF47473">
    <property type="entry name" value="EF-hand"/>
    <property type="match status" value="2"/>
</dbReference>
<keyword evidence="10" id="KW-0807">Transducer</keyword>
<dbReference type="FunFam" id="2.60.40.150:FF:000060">
    <property type="entry name" value="Phosphoinositide phospholipase C"/>
    <property type="match status" value="2"/>
</dbReference>
<dbReference type="PROSITE" id="PS50004">
    <property type="entry name" value="C2"/>
    <property type="match status" value="2"/>
</dbReference>
<feature type="compositionally biased region" description="Acidic residues" evidence="12">
    <location>
        <begin position="874"/>
        <end position="886"/>
    </location>
</feature>
<evidence type="ECO:0000259" key="14">
    <source>
        <dbReference type="PROSITE" id="PS50008"/>
    </source>
</evidence>
<dbReference type="GO" id="GO:0016042">
    <property type="term" value="P:lipid catabolic process"/>
    <property type="evidence" value="ECO:0007669"/>
    <property type="project" value="UniProtKB-KW"/>
</dbReference>
<evidence type="ECO:0000256" key="6">
    <source>
        <dbReference type="ARBA" id="ARBA00022801"/>
    </source>
</evidence>
<dbReference type="Gene3D" id="2.60.40.150">
    <property type="entry name" value="C2 domain"/>
    <property type="match status" value="2"/>
</dbReference>
<dbReference type="PANTHER" id="PTHR10336">
    <property type="entry name" value="PHOSPHOINOSITIDE-SPECIFIC PHOSPHOLIPASE C FAMILY PROTEIN"/>
    <property type="match status" value="1"/>
</dbReference>
<dbReference type="InterPro" id="IPR011992">
    <property type="entry name" value="EF-hand-dom_pair"/>
</dbReference>
<feature type="domain" description="PI-PLC Y-box" evidence="14">
    <location>
        <begin position="347"/>
        <end position="433"/>
    </location>
</feature>
<comment type="caution">
    <text evidence="15">The sequence shown here is derived from an EMBL/GenBank/DDBJ whole genome shotgun (WGS) entry which is preliminary data.</text>
</comment>
<dbReference type="InterPro" id="IPR015359">
    <property type="entry name" value="PLC_EF-hand-like"/>
</dbReference>
<dbReference type="GO" id="GO:0005886">
    <property type="term" value="C:plasma membrane"/>
    <property type="evidence" value="ECO:0007669"/>
    <property type="project" value="UniProtKB-SubCell"/>
</dbReference>
<dbReference type="PROSITE" id="PS50008">
    <property type="entry name" value="PIPLC_Y_DOMAIN"/>
    <property type="match status" value="2"/>
</dbReference>
<dbReference type="Proteomes" id="UP001280121">
    <property type="component" value="Unassembled WGS sequence"/>
</dbReference>
<reference evidence="15" key="1">
    <citation type="journal article" date="2023" name="Plant J.">
        <title>Genome sequences and population genomics provide insights into the demographic history, inbreeding, and mutation load of two 'living fossil' tree species of Dipteronia.</title>
        <authorList>
            <person name="Feng Y."/>
            <person name="Comes H.P."/>
            <person name="Chen J."/>
            <person name="Zhu S."/>
            <person name="Lu R."/>
            <person name="Zhang X."/>
            <person name="Li P."/>
            <person name="Qiu J."/>
            <person name="Olsen K.M."/>
            <person name="Qiu Y."/>
        </authorList>
    </citation>
    <scope>NUCLEOTIDE SEQUENCE</scope>
    <source>
        <strain evidence="15">KIB01</strain>
    </source>
</reference>
<evidence type="ECO:0000256" key="5">
    <source>
        <dbReference type="ARBA" id="ARBA00022475"/>
    </source>
</evidence>
<keyword evidence="16" id="KW-1185">Reference proteome</keyword>
<dbReference type="AlphaFoldDB" id="A0AAD9TFK1"/>
<dbReference type="SUPFAM" id="SSF49562">
    <property type="entry name" value="C2 domain (Calcium/lipid-binding domain, CaLB)"/>
    <property type="match status" value="2"/>
</dbReference>
<dbReference type="PROSITE" id="PS50007">
    <property type="entry name" value="PIPLC_X_DOMAIN"/>
    <property type="match status" value="2"/>
</dbReference>
<comment type="cofactor">
    <cofactor evidence="2">
        <name>Ca(2+)</name>
        <dbReference type="ChEBI" id="CHEBI:29108"/>
    </cofactor>
</comment>
<keyword evidence="7 11" id="KW-0442">Lipid degradation</keyword>
<keyword evidence="6 11" id="KW-0378">Hydrolase</keyword>
<feature type="region of interest" description="Disordered" evidence="12">
    <location>
        <begin position="833"/>
        <end position="889"/>
    </location>
</feature>
<dbReference type="EC" id="3.1.4.11" evidence="4 11"/>
<dbReference type="SMART" id="SM00239">
    <property type="entry name" value="C2"/>
    <property type="match status" value="2"/>
</dbReference>
<comment type="subcellular location">
    <subcellularLocation>
        <location evidence="3">Cell membrane</location>
        <topology evidence="3">Peripheral membrane protein</topology>
    </subcellularLocation>
</comment>
<dbReference type="Pfam" id="PF09279">
    <property type="entry name" value="EF-hand_like"/>
    <property type="match status" value="2"/>
</dbReference>
<protein>
    <recommendedName>
        <fullName evidence="4 11">Phosphoinositide phospholipase C</fullName>
        <ecNumber evidence="4 11">3.1.4.11</ecNumber>
    </recommendedName>
</protein>
<dbReference type="InterPro" id="IPR017946">
    <property type="entry name" value="PLC-like_Pdiesterase_TIM-brl"/>
</dbReference>
<dbReference type="CDD" id="cd08599">
    <property type="entry name" value="PI-PLCc_plant"/>
    <property type="match status" value="1"/>
</dbReference>
<evidence type="ECO:0000256" key="1">
    <source>
        <dbReference type="ARBA" id="ARBA00001195"/>
    </source>
</evidence>
<dbReference type="SMART" id="SM00149">
    <property type="entry name" value="PLCYc"/>
    <property type="match status" value="2"/>
</dbReference>
<feature type="domain" description="PI-PLC Y-box" evidence="14">
    <location>
        <begin position="927"/>
        <end position="1013"/>
    </location>
</feature>
<organism evidence="15 16">
    <name type="scientific">Dipteronia dyeriana</name>
    <dbReference type="NCBI Taxonomy" id="168575"/>
    <lineage>
        <taxon>Eukaryota</taxon>
        <taxon>Viridiplantae</taxon>
        <taxon>Streptophyta</taxon>
        <taxon>Embryophyta</taxon>
        <taxon>Tracheophyta</taxon>
        <taxon>Spermatophyta</taxon>
        <taxon>Magnoliopsida</taxon>
        <taxon>eudicotyledons</taxon>
        <taxon>Gunneridae</taxon>
        <taxon>Pentapetalae</taxon>
        <taxon>rosids</taxon>
        <taxon>malvids</taxon>
        <taxon>Sapindales</taxon>
        <taxon>Sapindaceae</taxon>
        <taxon>Hippocastanoideae</taxon>
        <taxon>Acereae</taxon>
        <taxon>Dipteronia</taxon>
    </lineage>
</organism>
<dbReference type="InterPro" id="IPR001711">
    <property type="entry name" value="PLipase_C_Pinositol-sp_Y"/>
</dbReference>
<accession>A0AAD9TFK1</accession>
<evidence type="ECO:0000259" key="13">
    <source>
        <dbReference type="PROSITE" id="PS50004"/>
    </source>
</evidence>
<evidence type="ECO:0000256" key="9">
    <source>
        <dbReference type="ARBA" id="ARBA00023136"/>
    </source>
</evidence>
<evidence type="ECO:0000256" key="7">
    <source>
        <dbReference type="ARBA" id="ARBA00022963"/>
    </source>
</evidence>
<dbReference type="Pfam" id="PF00388">
    <property type="entry name" value="PI-PLC-X"/>
    <property type="match status" value="2"/>
</dbReference>
<evidence type="ECO:0000313" key="15">
    <source>
        <dbReference type="EMBL" id="KAK2635255.1"/>
    </source>
</evidence>
<gene>
    <name evidence="15" type="ORF">Ddye_030047</name>
</gene>
<name>A0AAD9TFK1_9ROSI</name>
<dbReference type="SMART" id="SM00148">
    <property type="entry name" value="PLCXc"/>
    <property type="match status" value="2"/>
</dbReference>
<dbReference type="Gene3D" id="3.20.20.190">
    <property type="entry name" value="Phosphatidylinositol (PI) phosphodiesterase"/>
    <property type="match status" value="2"/>
</dbReference>
<dbReference type="InterPro" id="IPR035892">
    <property type="entry name" value="C2_domain_sf"/>
</dbReference>
<dbReference type="GO" id="GO:0006950">
    <property type="term" value="P:response to stress"/>
    <property type="evidence" value="ECO:0007669"/>
    <property type="project" value="UniProtKB-ARBA"/>
</dbReference>
<evidence type="ECO:0000256" key="10">
    <source>
        <dbReference type="ARBA" id="ARBA00023224"/>
    </source>
</evidence>
<sequence length="1162" mass="133047">MWRSSNKYQNRENKTGNYHYKMFKCFNRKFKINEAAPPLDVKLAFVECTDHGDHMTAVQLRRFLVLYQEEKDCSLHHAEMIMEQVVQRRYPDKKSYNGKGLTINDFFHFLMFDDLNPPIRNEIHNEMDAPLSHYYVYTGHNSYLTGNQLSSDCSEVPIAKALQNGVRVIELDVWPSSSKDDINVLHGGTLTTPISLIRCLKTIKEFAFVASAYPVIITLEDHLTEELQAKVAEMITETFGSVLYIPESQRLQEFPSPESLKYRIVISTKPPKEYLEDKDKAIEEEHELEADDKSDGDQEYEDYSDNYINSGDLASGYRRLITIHAGKPKGSLRKELRAVSNKVRRLSLNELEIERAAASYGDDLVRFSQRNILRIYPKGTRVDSSNFKPLVAWMHGAQMIAFNMQGYGKSLWSMQGMFKANGGCGYVKKPDFLLNNGPDDKVFDWKRNLPVKMTLKVRVYMGDGWRLDFSHTHFDTYSPPDFYTKVFIVGVPADDAKKKTKIITDDWCPVWNEEFTFPLTVPELAILGIEVREHDMSDKDDFGGQSWLPVSEIKPGIRSIPLSDKRGKKFNNVRLLMRFEFTYKVCFCFQRRFHVTVSEAPADIKSLFQEYSENGIMTVDNLHRFLTDVQKEPNATKEEAQAIIDNLHLNIFHRKGLNLEGFFKYLFGPVNPPLSPSLLAHHDMTAPLSHYFIYTGHNSYLTGNQLNSDCSDIPIIQALKRGVRVIELDIWPNSKKDNVDVLHGGTLTAPVELIKCLRSIKEHAFVASEYPVVITLEDHLTPDLQAKVAEILIQTFGEILFTPGSECLKEFPSPELLKKRIIISTKPPKEYLESKNVKEKENDAQKGKGSSDEEAWGKEVPNLKGVTDAHEKDGLDEENNDDDDLDEKSQNNIAPEYKNLIAIHAGKPKGGLTECLRVDPNKVRRLSLSEQQLEDAVETYGKDIVRFTQRNILRVYPKGIRVDSSNYNPLIGWSHGAQMVAFNMQGYGRSLWLMHGMFRANGGCGYVKKPDFLVKAGPHNEVFDPSVKWPVKKTLKVTVYMGEGWYFDFRHTHFDAYSPPDFYTRVGIAGVPADTIMKKTKTLEDNWVPVWNEEFEFPLTIPELALLRIEVHEYDMSEKDDFGGQTCIPVSELRSGIRAVPLHDRKGEKYKSVKLLMRFEFI</sequence>
<keyword evidence="8 11" id="KW-0443">Lipid metabolism</keyword>
<comment type="catalytic activity">
    <reaction evidence="1 11">
        <text>a 1,2-diacyl-sn-glycero-3-phospho-(1D-myo-inositol-4,5-bisphosphate) + H2O = 1D-myo-inositol 1,4,5-trisphosphate + a 1,2-diacyl-sn-glycerol + H(+)</text>
        <dbReference type="Rhea" id="RHEA:33179"/>
        <dbReference type="ChEBI" id="CHEBI:15377"/>
        <dbReference type="ChEBI" id="CHEBI:15378"/>
        <dbReference type="ChEBI" id="CHEBI:17815"/>
        <dbReference type="ChEBI" id="CHEBI:58456"/>
        <dbReference type="ChEBI" id="CHEBI:203600"/>
        <dbReference type="EC" id="3.1.4.11"/>
    </reaction>
</comment>
<feature type="compositionally biased region" description="Basic and acidic residues" evidence="12">
    <location>
        <begin position="833"/>
        <end position="857"/>
    </location>
</feature>
<dbReference type="GO" id="GO:0051209">
    <property type="term" value="P:release of sequestered calcium ion into cytosol"/>
    <property type="evidence" value="ECO:0007669"/>
    <property type="project" value="TreeGrafter"/>
</dbReference>
<dbReference type="CDD" id="cd00275">
    <property type="entry name" value="C2_PLC_like"/>
    <property type="match status" value="2"/>
</dbReference>
<dbReference type="GO" id="GO:0004435">
    <property type="term" value="F:phosphatidylinositol-4,5-bisphosphate phospholipase C activity"/>
    <property type="evidence" value="ECO:0007669"/>
    <property type="project" value="UniProtKB-EC"/>
</dbReference>
<keyword evidence="9" id="KW-0472">Membrane</keyword>
<evidence type="ECO:0000256" key="4">
    <source>
        <dbReference type="ARBA" id="ARBA00012368"/>
    </source>
</evidence>
<dbReference type="EMBL" id="JANJYI010000009">
    <property type="protein sequence ID" value="KAK2635255.1"/>
    <property type="molecule type" value="Genomic_DNA"/>
</dbReference>
<dbReference type="Gene3D" id="1.10.238.10">
    <property type="entry name" value="EF-hand"/>
    <property type="match status" value="2"/>
</dbReference>
<feature type="domain" description="C2" evidence="13">
    <location>
        <begin position="1015"/>
        <end position="1144"/>
    </location>
</feature>
<evidence type="ECO:0000256" key="8">
    <source>
        <dbReference type="ARBA" id="ARBA00023098"/>
    </source>
</evidence>
<dbReference type="PANTHER" id="PTHR10336:SF154">
    <property type="entry name" value="PHOSPHOINOSITIDE PHOSPHOLIPASE C 2"/>
    <property type="match status" value="1"/>
</dbReference>